<dbReference type="EMBL" id="JBITLV010000001">
    <property type="protein sequence ID" value="MFI7585628.1"/>
    <property type="molecule type" value="Genomic_DNA"/>
</dbReference>
<gene>
    <name evidence="1" type="ORF">ACIB24_00970</name>
</gene>
<name>A0ABW8AGZ8_9ACTN</name>
<comment type="caution">
    <text evidence="1">The sequence shown here is derived from an EMBL/GenBank/DDBJ whole genome shotgun (WGS) entry which is preliminary data.</text>
</comment>
<reference evidence="1 2" key="1">
    <citation type="submission" date="2024-10" db="EMBL/GenBank/DDBJ databases">
        <title>The Natural Products Discovery Center: Release of the First 8490 Sequenced Strains for Exploring Actinobacteria Biosynthetic Diversity.</title>
        <authorList>
            <person name="Kalkreuter E."/>
            <person name="Kautsar S.A."/>
            <person name="Yang D."/>
            <person name="Bader C.D."/>
            <person name="Teijaro C.N."/>
            <person name="Fluegel L."/>
            <person name="Davis C.M."/>
            <person name="Simpson J.R."/>
            <person name="Lauterbach L."/>
            <person name="Steele A.D."/>
            <person name="Gui C."/>
            <person name="Meng S."/>
            <person name="Li G."/>
            <person name="Viehrig K."/>
            <person name="Ye F."/>
            <person name="Su P."/>
            <person name="Kiefer A.F."/>
            <person name="Nichols A."/>
            <person name="Cepeda A.J."/>
            <person name="Yan W."/>
            <person name="Fan B."/>
            <person name="Jiang Y."/>
            <person name="Adhikari A."/>
            <person name="Zheng C.-J."/>
            <person name="Schuster L."/>
            <person name="Cowan T.M."/>
            <person name="Smanski M.J."/>
            <person name="Chevrette M.G."/>
            <person name="De Carvalho L.P.S."/>
            <person name="Shen B."/>
        </authorList>
    </citation>
    <scope>NUCLEOTIDE SEQUENCE [LARGE SCALE GENOMIC DNA]</scope>
    <source>
        <strain evidence="1 2">NPDC049639</strain>
    </source>
</reference>
<dbReference type="Proteomes" id="UP001612915">
    <property type="component" value="Unassembled WGS sequence"/>
</dbReference>
<sequence length="97" mass="10829">MADTTIKVDKAVRDRLAILAAERGTTIRDLVAELAGVTPTEAENQARYEKAVAYVRAHLYPGFNEEDARAGDEMWAMLDQMAEDRARRLAIERQPGP</sequence>
<protein>
    <recommendedName>
        <fullName evidence="3">Ribbon-helix-helix protein CopG domain-containing protein</fullName>
    </recommendedName>
</protein>
<proteinExistence type="predicted"/>
<keyword evidence="2" id="KW-1185">Reference proteome</keyword>
<evidence type="ECO:0008006" key="3">
    <source>
        <dbReference type="Google" id="ProtNLM"/>
    </source>
</evidence>
<organism evidence="1 2">
    <name type="scientific">Spongisporangium articulatum</name>
    <dbReference type="NCBI Taxonomy" id="3362603"/>
    <lineage>
        <taxon>Bacteria</taxon>
        <taxon>Bacillati</taxon>
        <taxon>Actinomycetota</taxon>
        <taxon>Actinomycetes</taxon>
        <taxon>Kineosporiales</taxon>
        <taxon>Kineosporiaceae</taxon>
        <taxon>Spongisporangium</taxon>
    </lineage>
</organism>
<accession>A0ABW8AGZ8</accession>
<dbReference type="RefSeq" id="WP_398273836.1">
    <property type="nucleotide sequence ID" value="NZ_JBITLV010000001.1"/>
</dbReference>
<evidence type="ECO:0000313" key="1">
    <source>
        <dbReference type="EMBL" id="MFI7585628.1"/>
    </source>
</evidence>
<evidence type="ECO:0000313" key="2">
    <source>
        <dbReference type="Proteomes" id="UP001612915"/>
    </source>
</evidence>